<feature type="compositionally biased region" description="Acidic residues" evidence="1">
    <location>
        <begin position="622"/>
        <end position="641"/>
    </location>
</feature>
<dbReference type="AlphaFoldDB" id="A0A7S0T968"/>
<name>A0A7S0T968_9CHLO</name>
<evidence type="ECO:0000313" key="2">
    <source>
        <dbReference type="EMBL" id="CAD8728681.1"/>
    </source>
</evidence>
<protein>
    <recommendedName>
        <fullName evidence="3">Sec1-like protein</fullName>
    </recommendedName>
</protein>
<reference evidence="2" key="1">
    <citation type="submission" date="2021-01" db="EMBL/GenBank/DDBJ databases">
        <authorList>
            <person name="Corre E."/>
            <person name="Pelletier E."/>
            <person name="Niang G."/>
            <person name="Scheremetjew M."/>
            <person name="Finn R."/>
            <person name="Kale V."/>
            <person name="Holt S."/>
            <person name="Cochrane G."/>
            <person name="Meng A."/>
            <person name="Brown T."/>
            <person name="Cohen L."/>
        </authorList>
    </citation>
    <scope>NUCLEOTIDE SEQUENCE</scope>
    <source>
        <strain evidence="2">Clade-D-RCC2573</strain>
    </source>
</reference>
<feature type="compositionally biased region" description="Acidic residues" evidence="1">
    <location>
        <begin position="192"/>
        <end position="204"/>
    </location>
</feature>
<proteinExistence type="predicted"/>
<organism evidence="2">
    <name type="scientific">Ostreococcus mediterraneus</name>
    <dbReference type="NCBI Taxonomy" id="1486918"/>
    <lineage>
        <taxon>Eukaryota</taxon>
        <taxon>Viridiplantae</taxon>
        <taxon>Chlorophyta</taxon>
        <taxon>Mamiellophyceae</taxon>
        <taxon>Mamiellales</taxon>
        <taxon>Bathycoccaceae</taxon>
        <taxon>Ostreococcus</taxon>
    </lineage>
</organism>
<evidence type="ECO:0008006" key="3">
    <source>
        <dbReference type="Google" id="ProtNLM"/>
    </source>
</evidence>
<evidence type="ECO:0000256" key="1">
    <source>
        <dbReference type="SAM" id="MobiDB-lite"/>
    </source>
</evidence>
<feature type="region of interest" description="Disordered" evidence="1">
    <location>
        <begin position="606"/>
        <end position="662"/>
    </location>
</feature>
<dbReference type="EMBL" id="HBFF01001567">
    <property type="protein sequence ID" value="CAD8728681.1"/>
    <property type="molecule type" value="Transcribed_RNA"/>
</dbReference>
<feature type="region of interest" description="Disordered" evidence="1">
    <location>
        <begin position="175"/>
        <end position="206"/>
    </location>
</feature>
<sequence length="832" mass="86877">MAAPSTPSRVAAAVARWTSSARSAAPFFARAVLVLDEDAARAMETSIGARALGETCEIVAACAVRDVVRDDGESADIYGFDGARVCDDAPVVMCFGRALARCAEDVERVARARARASRVVVFVGCDGGDAEEHAWTVAALTATCTRALAGGGEARVDGVEGELGDKAVTSVDVKDVEDGASDVASEEWGSWGDDDDDDNVEGDDRDARSAAFASASSLEHVSSGTRASAFFSIKFFPPLMYRALGSDSFVISSARMDEARERDALEFADAARGDDASSASSSSHVNRALAHHLAEIFAHWALAPDFFALGPNADAIARIAALAKPEAVGVDAEIPTESAAVILIDREMDLMTPSVDVGDGWLERVVSNSNSPSVILSPLLDDPRTVAMDDVLCRKNTRDGAMYIIKAMRDIAAREDARLDAKATPTTRMTDVADELRALINALDVDPSVALRHRAVLQRAKLTLASLTNANELKSTRQIIALQRLTAAAAEGGSGRVRDVATQILKMMYASGGTAVGHPLEAFALVLAAHVLAVEANACARGGIEPRATGAVVAEAFDAASSAAIRDAFISVLIASSAEEVDAQVPQLMTIAPGVREALETLRAVRGRAREPATPPRASNDGWDDDDGWGDDDDDKGDDGWGDVPSPDTNQKSIKYDDDEEDENVAEATRIIRDAVDVAFARLAGASAARGALKTTESRSLYANGMPVPNIVDVIARVKTNLDDQGVAANFSRVAGSLGGLLKNAAGASASIVSGAMGRLGSLITKVASAPKPSDHDIVVVFIVGAMTRGEFAVARAEAAPGVERALGARARTFIIGASDLAAPHACAVDAL</sequence>
<gene>
    <name evidence="2" type="ORF">OMED0936_LOCUS1250</name>
</gene>
<accession>A0A7S0T968</accession>